<dbReference type="PANTHER" id="PTHR19865:SF0">
    <property type="entry name" value="U3 SMALL NUCLEOLAR RNA-INTERACTING PROTEIN 2"/>
    <property type="match status" value="1"/>
</dbReference>
<organism evidence="7 8">
    <name type="scientific">Moniliophthora roreri</name>
    <name type="common">Frosty pod rot fungus</name>
    <name type="synonym">Monilia roreri</name>
    <dbReference type="NCBI Taxonomy" id="221103"/>
    <lineage>
        <taxon>Eukaryota</taxon>
        <taxon>Fungi</taxon>
        <taxon>Dikarya</taxon>
        <taxon>Basidiomycota</taxon>
        <taxon>Agaricomycotina</taxon>
        <taxon>Agaricomycetes</taxon>
        <taxon>Agaricomycetidae</taxon>
        <taxon>Agaricales</taxon>
        <taxon>Marasmiineae</taxon>
        <taxon>Marasmiaceae</taxon>
        <taxon>Moniliophthora</taxon>
    </lineage>
</organism>
<dbReference type="GO" id="GO:0034511">
    <property type="term" value="F:U3 snoRNA binding"/>
    <property type="evidence" value="ECO:0007669"/>
    <property type="project" value="InterPro"/>
</dbReference>
<dbReference type="InterPro" id="IPR036322">
    <property type="entry name" value="WD40_repeat_dom_sf"/>
</dbReference>
<keyword evidence="3" id="KW-0677">Repeat</keyword>
<keyword evidence="4" id="KW-0539">Nucleus</keyword>
<dbReference type="InterPro" id="IPR020472">
    <property type="entry name" value="WD40_PAC1"/>
</dbReference>
<evidence type="ECO:0000256" key="2">
    <source>
        <dbReference type="ARBA" id="ARBA00022574"/>
    </source>
</evidence>
<dbReference type="PRINTS" id="PR00320">
    <property type="entry name" value="GPROTEINBRPT"/>
</dbReference>
<dbReference type="AlphaFoldDB" id="A0A0W0FZ04"/>
<dbReference type="GO" id="GO:0032040">
    <property type="term" value="C:small-subunit processome"/>
    <property type="evidence" value="ECO:0007669"/>
    <property type="project" value="TreeGrafter"/>
</dbReference>
<feature type="repeat" description="WD" evidence="5">
    <location>
        <begin position="228"/>
        <end position="260"/>
    </location>
</feature>
<dbReference type="EMBL" id="LATX01001438">
    <property type="protein sequence ID" value="KTB41574.1"/>
    <property type="molecule type" value="Genomic_DNA"/>
</dbReference>
<feature type="repeat" description="WD" evidence="5">
    <location>
        <begin position="273"/>
        <end position="307"/>
    </location>
</feature>
<evidence type="ECO:0000256" key="4">
    <source>
        <dbReference type="ARBA" id="ARBA00023242"/>
    </source>
</evidence>
<gene>
    <name evidence="7" type="ORF">WG66_5723</name>
</gene>
<protein>
    <submittedName>
        <fullName evidence="7">Uncharacterized protein</fullName>
    </submittedName>
</protein>
<dbReference type="Gene3D" id="2.130.10.10">
    <property type="entry name" value="YVTN repeat-like/Quinoprotein amine dehydrogenase"/>
    <property type="match status" value="2"/>
</dbReference>
<dbReference type="InterPro" id="IPR039241">
    <property type="entry name" value="Rrp9-like"/>
</dbReference>
<evidence type="ECO:0000256" key="3">
    <source>
        <dbReference type="ARBA" id="ARBA00022737"/>
    </source>
</evidence>
<evidence type="ECO:0000256" key="6">
    <source>
        <dbReference type="SAM" id="MobiDB-lite"/>
    </source>
</evidence>
<evidence type="ECO:0000313" key="8">
    <source>
        <dbReference type="Proteomes" id="UP000054988"/>
    </source>
</evidence>
<feature type="repeat" description="WD" evidence="5">
    <location>
        <begin position="165"/>
        <end position="206"/>
    </location>
</feature>
<feature type="region of interest" description="Disordered" evidence="6">
    <location>
        <begin position="1"/>
        <end position="74"/>
    </location>
</feature>
<dbReference type="PROSITE" id="PS50294">
    <property type="entry name" value="WD_REPEATS_REGION"/>
    <property type="match status" value="2"/>
</dbReference>
<dbReference type="Proteomes" id="UP000054988">
    <property type="component" value="Unassembled WGS sequence"/>
</dbReference>
<keyword evidence="2 5" id="KW-0853">WD repeat</keyword>
<dbReference type="PANTHER" id="PTHR19865">
    <property type="entry name" value="U3 SMALL NUCLEOLAR RNA INTERACTING PROTEIN 2"/>
    <property type="match status" value="1"/>
</dbReference>
<accession>A0A0W0FZ04</accession>
<feature type="repeat" description="WD" evidence="5">
    <location>
        <begin position="463"/>
        <end position="482"/>
    </location>
</feature>
<dbReference type="eggNOG" id="KOG0299">
    <property type="taxonomic scope" value="Eukaryota"/>
</dbReference>
<dbReference type="Pfam" id="PF00400">
    <property type="entry name" value="WD40"/>
    <property type="match status" value="5"/>
</dbReference>
<comment type="caution">
    <text evidence="7">The sequence shown here is derived from an EMBL/GenBank/DDBJ whole genome shotgun (WGS) entry which is preliminary data.</text>
</comment>
<dbReference type="InterPro" id="IPR015943">
    <property type="entry name" value="WD40/YVTN_repeat-like_dom_sf"/>
</dbReference>
<dbReference type="InterPro" id="IPR001680">
    <property type="entry name" value="WD40_rpt"/>
</dbReference>
<feature type="repeat" description="WD" evidence="5">
    <location>
        <begin position="317"/>
        <end position="350"/>
    </location>
</feature>
<sequence>MPDSFFTSQKTRKRKRSEPSGSKTIPKKSHTFFPKSKNSKPLLNNGSAKRKRNDEELESDETNDEDGGVDDMVLRVDTEDEDAESGDEDADETPAEKRLRLAQLYLQGVKEDMGLADGEFDAAEIDKELISTRLKQDVMEHSGKIHLFVADSFDFSRPAPSKRFSKGHRLSVTSAVVSESGRYLFSSGKEGHIIKWDLSTGEQIKAMHKVRPANADKKGKGRALDPDAQGHTDEVLALTLSSDGKYLVSGGRDRKVVVWDADECKWIKCFIGPTGHKDGISAVSFRVGSPQLYTASFDRTVKVYDLSPSVMGCVETLFGHQDQILALDSLRAETCVTVGARDKTVRFWKIVEETQLVFRGGGRSKIREVLEGGLRGEEEGDEGDLDSRATNFVEGSLECVAMIDENTFLSGGDSGSISLWTTQKKKPVYKHPLSHGINEVISEASGTIHTPRWVTALACLRYSDLFASGSWDGSIRLWKLDSKLKSFSLIGKLPVPGVVNSLQFVTPPRNVLEKIPWISQNSATLTQANGLTQSESVGRNSLAAPKPVLLVAGIGQEHRLGRWLNTKTDGGKNETVVFALLSCGQAKRTTSNS</sequence>
<reference evidence="7 8" key="1">
    <citation type="submission" date="2015-12" db="EMBL/GenBank/DDBJ databases">
        <title>Draft genome sequence of Moniliophthora roreri, the causal agent of frosty pod rot of cacao.</title>
        <authorList>
            <person name="Aime M.C."/>
            <person name="Diaz-Valderrama J.R."/>
            <person name="Kijpornyongpan T."/>
            <person name="Phillips-Mora W."/>
        </authorList>
    </citation>
    <scope>NUCLEOTIDE SEQUENCE [LARGE SCALE GENOMIC DNA]</scope>
    <source>
        <strain evidence="7 8">MCA 2952</strain>
    </source>
</reference>
<proteinExistence type="predicted"/>
<dbReference type="SUPFAM" id="SSF50978">
    <property type="entry name" value="WD40 repeat-like"/>
    <property type="match status" value="1"/>
</dbReference>
<evidence type="ECO:0000256" key="5">
    <source>
        <dbReference type="PROSITE-ProRule" id="PRU00221"/>
    </source>
</evidence>
<evidence type="ECO:0000256" key="1">
    <source>
        <dbReference type="ARBA" id="ARBA00004123"/>
    </source>
</evidence>
<dbReference type="FunFam" id="2.130.10.10:FF:000899">
    <property type="entry name" value="Chromosome 15, whole genome shotgun sequence"/>
    <property type="match status" value="1"/>
</dbReference>
<dbReference type="SMART" id="SM00320">
    <property type="entry name" value="WD40"/>
    <property type="match status" value="6"/>
</dbReference>
<evidence type="ECO:0000313" key="7">
    <source>
        <dbReference type="EMBL" id="KTB41574.1"/>
    </source>
</evidence>
<dbReference type="PROSITE" id="PS50082">
    <property type="entry name" value="WD_REPEATS_2"/>
    <property type="match status" value="5"/>
</dbReference>
<comment type="subcellular location">
    <subcellularLocation>
        <location evidence="1">Nucleus</location>
    </subcellularLocation>
</comment>
<name>A0A0W0FZ04_MONRR</name>
<feature type="compositionally biased region" description="Acidic residues" evidence="6">
    <location>
        <begin position="55"/>
        <end position="69"/>
    </location>
</feature>